<feature type="domain" description="Signal transduction histidine kinase internal region" evidence="2">
    <location>
        <begin position="179"/>
        <end position="258"/>
    </location>
</feature>
<dbReference type="KEGG" id="pcm:AY601_1273"/>
<dbReference type="GO" id="GO:0016020">
    <property type="term" value="C:membrane"/>
    <property type="evidence" value="ECO:0007669"/>
    <property type="project" value="InterPro"/>
</dbReference>
<evidence type="ECO:0000256" key="1">
    <source>
        <dbReference type="SAM" id="Phobius"/>
    </source>
</evidence>
<dbReference type="Proteomes" id="UP000071561">
    <property type="component" value="Chromosome"/>
</dbReference>
<dbReference type="AlphaFoldDB" id="A0A127VA81"/>
<dbReference type="PANTHER" id="PTHR34220">
    <property type="entry name" value="SENSOR HISTIDINE KINASE YPDA"/>
    <property type="match status" value="1"/>
</dbReference>
<keyword evidence="4" id="KW-1185">Reference proteome</keyword>
<protein>
    <submittedName>
        <fullName evidence="3">Two-component sensor histidine kinase</fullName>
    </submittedName>
</protein>
<dbReference type="EMBL" id="CP014504">
    <property type="protein sequence ID" value="AMP98195.1"/>
    <property type="molecule type" value="Genomic_DNA"/>
</dbReference>
<dbReference type="Gene3D" id="3.30.565.10">
    <property type="entry name" value="Histidine kinase-like ATPase, C-terminal domain"/>
    <property type="match status" value="1"/>
</dbReference>
<evidence type="ECO:0000259" key="2">
    <source>
        <dbReference type="Pfam" id="PF06580"/>
    </source>
</evidence>
<dbReference type="SUPFAM" id="SSF55874">
    <property type="entry name" value="ATPase domain of HSP90 chaperone/DNA topoisomerase II/histidine kinase"/>
    <property type="match status" value="1"/>
</dbReference>
<organism evidence="3 4">
    <name type="scientific">Pedobacter cryoconitis</name>
    <dbReference type="NCBI Taxonomy" id="188932"/>
    <lineage>
        <taxon>Bacteria</taxon>
        <taxon>Pseudomonadati</taxon>
        <taxon>Bacteroidota</taxon>
        <taxon>Sphingobacteriia</taxon>
        <taxon>Sphingobacteriales</taxon>
        <taxon>Sphingobacteriaceae</taxon>
        <taxon>Pedobacter</taxon>
    </lineage>
</organism>
<evidence type="ECO:0000313" key="3">
    <source>
        <dbReference type="EMBL" id="AMP98195.1"/>
    </source>
</evidence>
<evidence type="ECO:0000313" key="4">
    <source>
        <dbReference type="Proteomes" id="UP000071561"/>
    </source>
</evidence>
<feature type="transmembrane region" description="Helical" evidence="1">
    <location>
        <begin position="134"/>
        <end position="152"/>
    </location>
</feature>
<keyword evidence="1" id="KW-0472">Membrane</keyword>
<sequence>MKISDNCDQDQHQEKSLNNFSSISWLRLNLYNIPVGIGVGIALCLLISAFKGQWISTRSLIYQVLFSTVIAFCIVNTIFVSQKIMKISSGKGWLFLIVYYLSSILGMLIAIEMIYLIQAWLFHQEYHFLHLEDARFSIVVVVIVCTVIKIYTSQKRNMNAKLREKNMNLLKLNQMKTEAELATLQSKINPHFLYNSLNAIASLIHENPDQAERMTIQLSKLFRYSINQNQESLVTVQEEMEIVSTYLDIERVRFGDRIDFIIAVDEALSNDKIPRFLIQPLVENALKHGLKNVADHALLRVEIQKTDKITIAVIDNGVPFPEELETGYGLQSTYEKLQLLYGSDYEVQILNQPIKQIKIIIPFTHG</sequence>
<gene>
    <name evidence="3" type="ORF">AY601_1273</name>
</gene>
<dbReference type="OrthoDB" id="9792992at2"/>
<keyword evidence="3" id="KW-0808">Transferase</keyword>
<proteinExistence type="predicted"/>
<dbReference type="InterPro" id="IPR010559">
    <property type="entry name" value="Sig_transdc_His_kin_internal"/>
</dbReference>
<dbReference type="GO" id="GO:0000155">
    <property type="term" value="F:phosphorelay sensor kinase activity"/>
    <property type="evidence" value="ECO:0007669"/>
    <property type="project" value="InterPro"/>
</dbReference>
<dbReference type="PANTHER" id="PTHR34220:SF7">
    <property type="entry name" value="SENSOR HISTIDINE KINASE YPDA"/>
    <property type="match status" value="1"/>
</dbReference>
<keyword evidence="1" id="KW-1133">Transmembrane helix</keyword>
<dbReference type="InterPro" id="IPR036890">
    <property type="entry name" value="HATPase_C_sf"/>
</dbReference>
<accession>A0A127VA81</accession>
<dbReference type="PATRIC" id="fig|188932.3.peg.1324"/>
<feature type="transmembrane region" description="Helical" evidence="1">
    <location>
        <begin position="93"/>
        <end position="122"/>
    </location>
</feature>
<name>A0A127VA81_9SPHI</name>
<keyword evidence="1" id="KW-0812">Transmembrane</keyword>
<dbReference type="Pfam" id="PF06580">
    <property type="entry name" value="His_kinase"/>
    <property type="match status" value="1"/>
</dbReference>
<feature type="transmembrane region" description="Helical" evidence="1">
    <location>
        <begin position="60"/>
        <end position="81"/>
    </location>
</feature>
<dbReference type="InterPro" id="IPR050640">
    <property type="entry name" value="Bact_2-comp_sensor_kinase"/>
</dbReference>
<keyword evidence="3" id="KW-0418">Kinase</keyword>
<reference evidence="3 4" key="1">
    <citation type="submission" date="2016-03" db="EMBL/GenBank/DDBJ databases">
        <title>Complete genome sequence of Pedobacter cryoconitis PAMC 27485.</title>
        <authorList>
            <person name="Lee J."/>
            <person name="Kim O.-S."/>
        </authorList>
    </citation>
    <scope>NUCLEOTIDE SEQUENCE [LARGE SCALE GENOMIC DNA]</scope>
    <source>
        <strain evidence="3 4">PAMC 27485</strain>
    </source>
</reference>
<dbReference type="RefSeq" id="WP_068398045.1">
    <property type="nucleotide sequence ID" value="NZ_CP014504.1"/>
</dbReference>
<feature type="transmembrane region" description="Helical" evidence="1">
    <location>
        <begin position="30"/>
        <end position="48"/>
    </location>
</feature>